<dbReference type="AlphaFoldDB" id="A0A1B9I2S2"/>
<dbReference type="OrthoDB" id="440755at2759"/>
<reference evidence="8" key="3">
    <citation type="submission" date="2016-07" db="EMBL/GenBank/DDBJ databases">
        <title>Evolution of pathogenesis and genome organization in the Tremellales.</title>
        <authorList>
            <person name="Cuomo C."/>
            <person name="Litvintseva A."/>
            <person name="Heitman J."/>
            <person name="Chen Y."/>
            <person name="Sun S."/>
            <person name="Springer D."/>
            <person name="Dromer F."/>
            <person name="Young S."/>
            <person name="Zeng Q."/>
            <person name="Chapman S."/>
            <person name="Gujja S."/>
            <person name="Saif S."/>
            <person name="Birren B."/>
        </authorList>
    </citation>
    <scope>NUCLEOTIDE SEQUENCE</scope>
    <source>
        <strain evidence="8">CBS 10737</strain>
    </source>
</reference>
<dbReference type="PANTHER" id="PTHR42718:SF9">
    <property type="entry name" value="MAJOR FACILITATOR SUPERFAMILY MULTIDRUG TRANSPORTER MFSC"/>
    <property type="match status" value="1"/>
</dbReference>
<evidence type="ECO:0000313" key="10">
    <source>
        <dbReference type="Proteomes" id="UP000094020"/>
    </source>
</evidence>
<dbReference type="EMBL" id="KI894011">
    <property type="protein sequence ID" value="OCF49842.1"/>
    <property type="molecule type" value="Genomic_DNA"/>
</dbReference>
<reference evidence="8" key="1">
    <citation type="submission" date="2013-07" db="EMBL/GenBank/DDBJ databases">
        <title>The Genome Sequence of Cryptococcus pinus CBS10737.</title>
        <authorList>
            <consortium name="The Broad Institute Genome Sequencing Platform"/>
            <person name="Cuomo C."/>
            <person name="Litvintseva A."/>
            <person name="Chen Y."/>
            <person name="Heitman J."/>
            <person name="Sun S."/>
            <person name="Springer D."/>
            <person name="Dromer F."/>
            <person name="Young S.K."/>
            <person name="Zeng Q."/>
            <person name="Gargeya S."/>
            <person name="Fitzgerald M."/>
            <person name="Abouelleil A."/>
            <person name="Alvarado L."/>
            <person name="Berlin A.M."/>
            <person name="Chapman S.B."/>
            <person name="Dewar J."/>
            <person name="Goldberg J."/>
            <person name="Griggs A."/>
            <person name="Gujja S."/>
            <person name="Hansen M."/>
            <person name="Howarth C."/>
            <person name="Imamovic A."/>
            <person name="Larimer J."/>
            <person name="McCowan C."/>
            <person name="Murphy C."/>
            <person name="Pearson M."/>
            <person name="Priest M."/>
            <person name="Roberts A."/>
            <person name="Saif S."/>
            <person name="Shea T."/>
            <person name="Sykes S."/>
            <person name="Wortman J."/>
            <person name="Nusbaum C."/>
            <person name="Birren B."/>
        </authorList>
    </citation>
    <scope>NUCLEOTIDE SEQUENCE [LARGE SCALE GENOMIC DNA]</scope>
    <source>
        <strain evidence="8">CBS 10737</strain>
    </source>
</reference>
<sequence>MSTAQPEQASSNAVDESAPIESPKLEEGKVSSSDHLSKNKWRHVATFIDIDNVSGAAVAVEEFNSDIKLGDSQVVCIITSYSLCFATFLLFAGRLSDLFPAQISFEAGFFGLGVVSLITSFVTSNKYGFLILRGLGGICGSMIIVIAEILQIFSDGGPGNNYWGFCFPAFIIGSFGAMLVYFASGISIITYCAPEMAGVAGAWVIVLAQVGGAITMIVQAGLQDTSGVIPQWSKSGSRT</sequence>
<dbReference type="Gene3D" id="1.20.1250.20">
    <property type="entry name" value="MFS general substrate transporter like domains"/>
    <property type="match status" value="1"/>
</dbReference>
<evidence type="ECO:0000256" key="6">
    <source>
        <dbReference type="SAM" id="MobiDB-lite"/>
    </source>
</evidence>
<protein>
    <recommendedName>
        <fullName evidence="11">Major facilitator superfamily (MFS) profile domain-containing protein</fullName>
    </recommendedName>
</protein>
<dbReference type="KEGG" id="kpin:30172738"/>
<evidence type="ECO:0000256" key="3">
    <source>
        <dbReference type="ARBA" id="ARBA00022692"/>
    </source>
</evidence>
<keyword evidence="5 7" id="KW-0472">Membrane</keyword>
<reference evidence="9" key="2">
    <citation type="submission" date="2013-07" db="EMBL/GenBank/DDBJ databases">
        <authorList>
            <consortium name="The Broad Institute Genome Sequencing Platform"/>
            <person name="Cuomo C."/>
            <person name="Litvintseva A."/>
            <person name="Chen Y."/>
            <person name="Heitman J."/>
            <person name="Sun S."/>
            <person name="Springer D."/>
            <person name="Dromer F."/>
            <person name="Young S.K."/>
            <person name="Zeng Q."/>
            <person name="Gargeya S."/>
            <person name="Fitzgerald M."/>
            <person name="Abouelleil A."/>
            <person name="Alvarado L."/>
            <person name="Berlin A.M."/>
            <person name="Chapman S.B."/>
            <person name="Dewar J."/>
            <person name="Goldberg J."/>
            <person name="Griggs A."/>
            <person name="Gujja S."/>
            <person name="Hansen M."/>
            <person name="Howarth C."/>
            <person name="Imamovic A."/>
            <person name="Larimer J."/>
            <person name="McCowan C."/>
            <person name="Murphy C."/>
            <person name="Pearson M."/>
            <person name="Priest M."/>
            <person name="Roberts A."/>
            <person name="Saif S."/>
            <person name="Shea T."/>
            <person name="Sykes S."/>
            <person name="Wortman J."/>
            <person name="Nusbaum C."/>
            <person name="Birren B."/>
        </authorList>
    </citation>
    <scope>NUCLEOTIDE SEQUENCE</scope>
    <source>
        <strain evidence="9">CBS 10737</strain>
    </source>
</reference>
<name>A0A1B9I2S2_9TREE</name>
<evidence type="ECO:0000256" key="2">
    <source>
        <dbReference type="ARBA" id="ARBA00022448"/>
    </source>
</evidence>
<feature type="transmembrane region" description="Helical" evidence="7">
    <location>
        <begin position="74"/>
        <end position="93"/>
    </location>
</feature>
<feature type="transmembrane region" description="Helical" evidence="7">
    <location>
        <begin position="99"/>
        <end position="118"/>
    </location>
</feature>
<feature type="transmembrane region" description="Helical" evidence="7">
    <location>
        <begin position="130"/>
        <end position="150"/>
    </location>
</feature>
<organism evidence="8">
    <name type="scientific">Kwoniella pini CBS 10737</name>
    <dbReference type="NCBI Taxonomy" id="1296096"/>
    <lineage>
        <taxon>Eukaryota</taxon>
        <taxon>Fungi</taxon>
        <taxon>Dikarya</taxon>
        <taxon>Basidiomycota</taxon>
        <taxon>Agaricomycotina</taxon>
        <taxon>Tremellomycetes</taxon>
        <taxon>Tremellales</taxon>
        <taxon>Cryptococcaceae</taxon>
        <taxon>Kwoniella</taxon>
    </lineage>
</organism>
<dbReference type="Proteomes" id="UP000094020">
    <property type="component" value="Chromosome 5"/>
</dbReference>
<keyword evidence="3 7" id="KW-0812">Transmembrane</keyword>
<dbReference type="PANTHER" id="PTHR42718">
    <property type="entry name" value="MAJOR FACILITATOR SUPERFAMILY MULTIDRUG TRANSPORTER MFSC"/>
    <property type="match status" value="1"/>
</dbReference>
<evidence type="ECO:0000256" key="7">
    <source>
        <dbReference type="SAM" id="Phobius"/>
    </source>
</evidence>
<feature type="transmembrane region" description="Helical" evidence="7">
    <location>
        <begin position="162"/>
        <end position="184"/>
    </location>
</feature>
<dbReference type="EMBL" id="CP144523">
    <property type="protein sequence ID" value="WWC70108.1"/>
    <property type="molecule type" value="Genomic_DNA"/>
</dbReference>
<dbReference type="GeneID" id="30172738"/>
<feature type="compositionally biased region" description="Polar residues" evidence="6">
    <location>
        <begin position="1"/>
        <end position="14"/>
    </location>
</feature>
<evidence type="ECO:0000256" key="5">
    <source>
        <dbReference type="ARBA" id="ARBA00023136"/>
    </source>
</evidence>
<comment type="subcellular location">
    <subcellularLocation>
        <location evidence="1">Membrane</location>
        <topology evidence="1">Multi-pass membrane protein</topology>
    </subcellularLocation>
</comment>
<evidence type="ECO:0000313" key="9">
    <source>
        <dbReference type="EMBL" id="WWC70108.1"/>
    </source>
</evidence>
<reference evidence="9" key="4">
    <citation type="submission" date="2024-02" db="EMBL/GenBank/DDBJ databases">
        <title>Comparative genomics of Cryptococcus and Kwoniella reveals pathogenesis evolution and contrasting modes of karyotype evolution via chromosome fusion or intercentromeric recombination.</title>
        <authorList>
            <person name="Coelho M.A."/>
            <person name="David-Palma M."/>
            <person name="Shea T."/>
            <person name="Bowers K."/>
            <person name="McGinley-Smith S."/>
            <person name="Mohammad A.W."/>
            <person name="Gnirke A."/>
            <person name="Yurkov A.M."/>
            <person name="Nowrousian M."/>
            <person name="Sun S."/>
            <person name="Cuomo C.A."/>
            <person name="Heitman J."/>
        </authorList>
    </citation>
    <scope>NUCLEOTIDE SEQUENCE</scope>
    <source>
        <strain evidence="9">CBS 10737</strain>
    </source>
</reference>
<gene>
    <name evidence="8" type="ORF">I206_04369</name>
    <name evidence="9" type="ORF">I206_104055</name>
</gene>
<evidence type="ECO:0008006" key="11">
    <source>
        <dbReference type="Google" id="ProtNLM"/>
    </source>
</evidence>
<evidence type="ECO:0000256" key="4">
    <source>
        <dbReference type="ARBA" id="ARBA00022989"/>
    </source>
</evidence>
<dbReference type="SUPFAM" id="SSF103473">
    <property type="entry name" value="MFS general substrate transporter"/>
    <property type="match status" value="1"/>
</dbReference>
<proteinExistence type="predicted"/>
<keyword evidence="2" id="KW-0813">Transport</keyword>
<evidence type="ECO:0000313" key="8">
    <source>
        <dbReference type="EMBL" id="OCF49842.1"/>
    </source>
</evidence>
<dbReference type="RefSeq" id="XP_019011061.1">
    <property type="nucleotide sequence ID" value="XM_019156103.1"/>
</dbReference>
<evidence type="ECO:0000256" key="1">
    <source>
        <dbReference type="ARBA" id="ARBA00004141"/>
    </source>
</evidence>
<dbReference type="InterPro" id="IPR036259">
    <property type="entry name" value="MFS_trans_sf"/>
</dbReference>
<feature type="region of interest" description="Disordered" evidence="6">
    <location>
        <begin position="1"/>
        <end position="31"/>
    </location>
</feature>
<keyword evidence="4 7" id="KW-1133">Transmembrane helix</keyword>
<feature type="transmembrane region" description="Helical" evidence="7">
    <location>
        <begin position="196"/>
        <end position="218"/>
    </location>
</feature>
<dbReference type="GO" id="GO:0016020">
    <property type="term" value="C:membrane"/>
    <property type="evidence" value="ECO:0007669"/>
    <property type="project" value="UniProtKB-SubCell"/>
</dbReference>
<accession>A0A1B9I2S2</accession>
<keyword evidence="10" id="KW-1185">Reference proteome</keyword>